<feature type="compositionally biased region" description="Polar residues" evidence="1">
    <location>
        <begin position="578"/>
        <end position="591"/>
    </location>
</feature>
<feature type="compositionally biased region" description="Polar residues" evidence="1">
    <location>
        <begin position="450"/>
        <end position="464"/>
    </location>
</feature>
<evidence type="ECO:0000313" key="3">
    <source>
        <dbReference type="EMBL" id="KAJ3052452.1"/>
    </source>
</evidence>
<proteinExistence type="predicted"/>
<dbReference type="SUPFAM" id="SSF54695">
    <property type="entry name" value="POZ domain"/>
    <property type="match status" value="1"/>
</dbReference>
<feature type="compositionally biased region" description="Basic and acidic residues" evidence="1">
    <location>
        <begin position="430"/>
        <end position="439"/>
    </location>
</feature>
<comment type="caution">
    <text evidence="3">The sequence shown here is derived from an EMBL/GenBank/DDBJ whole genome shotgun (WGS) entry which is preliminary data.</text>
</comment>
<feature type="compositionally biased region" description="Basic and acidic residues" evidence="1">
    <location>
        <begin position="402"/>
        <end position="422"/>
    </location>
</feature>
<accession>A0AAD5SCZ7</accession>
<dbReference type="Gene3D" id="3.30.710.10">
    <property type="entry name" value="Potassium Channel Kv1.1, Chain A"/>
    <property type="match status" value="1"/>
</dbReference>
<dbReference type="Proteomes" id="UP001212841">
    <property type="component" value="Unassembled WGS sequence"/>
</dbReference>
<dbReference type="PROSITE" id="PS50097">
    <property type="entry name" value="BTB"/>
    <property type="match status" value="1"/>
</dbReference>
<sequence length="1108" mass="121396">MSKDRKKQGWWGCATMGHNFELEEKDIEKGLSSGSGHDGENKCASGETHPFALYFCSGRYADAFLSVEMVDVDDEDSIATPSLVPIHRVILASASPYFDTLFSSVLPTTSATIPTSPKQSKAQTSNASDYVPTWSIRIRNTDPLRTVLEYCYFSTTIIELDNWRSVLMLARRFRVKGLISAVENWVWNYMRRECEDAISAVSVEVEDEAMGSDSAVSRTELIAKLLTDAAKCPAPLGRQAMQIVLDVVIPPSTSEYEKYLLLRDIVESANAQSAASLDAKEIFAPVKLESFSLTELEVAYEDPLLPKEVVAEALMKNLRSRMTAAGMLSGSAEMEQPPPPLKVVGKKDSGIDVRSEHNGADNTNNIKVVAMRGKSPVVRIIHRDDSDEGLTTATERPVNVRYDSKFDVSEQDSNSEKEDRPVAKPVPLRPDLEGFRRSSDGAGESLYSLYGSTSSPGSERSTTTAEDDYKHGGADNMSMQLPFHPVPEIQIEETEDHSDRIANQSFADLTFSDPALMNQLRAVRQQLELLKTQPQQPQPPPQPETIAEVDEEPERGRTPELLDAVSQQLAKYRHEAGSDSQSTHSASSGLKSASEDEADNMFAGSSNCTQQKQSQINIPDDKWFNRNTFRARRGVVFLPTTMEEEDISMASVTADLRKDKGKEVKREEVVESEAEEDYLVEDTITEIKVRADRQKEEEEEVAMKEVRRKQKKENMKQPQHGPDPEELSNRIRAAKVAAAAMTRGSSRMLAKSHGGPKPAVTSASSIAGYHFAQHQAAQHSQRPQHHSQQQPQMATRAHPVRGRSKIPGENTRAVLFPEGAGDHNSTDEGESVASYNPAAVDMEQGFQPLPPVMGQGTVGRRSALFKPLPNVPPAVTALTPSNVLGIRSPSSPSSPDEVHEAAEAEPYPLVGPHSPVPLAAMPPRLKHRPANQNRTEKIMTFSRTRMSADSLAALAAMDPDAFNEAQTEQERRRQSSANSIAPTPPAMISQDRTESNNNAASHPTWGKSSRNIPTDFETSYQPSNGTVRGPRNRMSLPAVSNAHNTGTLRLLNAAKHVTQAVAGVSSTMVNSASTAWAQSEYGGGRTIGMADMKGGKKRKGIVGFFNKS</sequence>
<feature type="domain" description="BTB" evidence="2">
    <location>
        <begin position="61"/>
        <end position="160"/>
    </location>
</feature>
<feature type="region of interest" description="Disordered" evidence="1">
    <location>
        <begin position="401"/>
        <end position="481"/>
    </location>
</feature>
<feature type="compositionally biased region" description="Polar residues" evidence="1">
    <location>
        <begin position="882"/>
        <end position="894"/>
    </location>
</feature>
<feature type="region of interest" description="Disordered" evidence="1">
    <location>
        <begin position="531"/>
        <end position="558"/>
    </location>
</feature>
<evidence type="ECO:0000313" key="4">
    <source>
        <dbReference type="Proteomes" id="UP001212841"/>
    </source>
</evidence>
<feature type="compositionally biased region" description="Low complexity" evidence="1">
    <location>
        <begin position="773"/>
        <end position="792"/>
    </location>
</feature>
<name>A0AAD5SCZ7_9FUNG</name>
<evidence type="ECO:0000256" key="1">
    <source>
        <dbReference type="SAM" id="MobiDB-lite"/>
    </source>
</evidence>
<dbReference type="EMBL" id="JADGJD010000293">
    <property type="protein sequence ID" value="KAJ3052452.1"/>
    <property type="molecule type" value="Genomic_DNA"/>
</dbReference>
<dbReference type="Pfam" id="PF00651">
    <property type="entry name" value="BTB"/>
    <property type="match status" value="1"/>
</dbReference>
<feature type="compositionally biased region" description="Basic and acidic residues" evidence="1">
    <location>
        <begin position="694"/>
        <end position="705"/>
    </location>
</feature>
<feature type="region of interest" description="Disordered" evidence="1">
    <location>
        <begin position="963"/>
        <end position="1032"/>
    </location>
</feature>
<dbReference type="InterPro" id="IPR011333">
    <property type="entry name" value="SKP1/BTB/POZ_sf"/>
</dbReference>
<feature type="compositionally biased region" description="Polar residues" evidence="1">
    <location>
        <begin position="995"/>
        <end position="1026"/>
    </location>
</feature>
<protein>
    <recommendedName>
        <fullName evidence="2">BTB domain-containing protein</fullName>
    </recommendedName>
</protein>
<feature type="region of interest" description="Disordered" evidence="1">
    <location>
        <begin position="694"/>
        <end position="808"/>
    </location>
</feature>
<dbReference type="SMART" id="SM00225">
    <property type="entry name" value="BTB"/>
    <property type="match status" value="1"/>
</dbReference>
<organism evidence="3 4">
    <name type="scientific">Rhizophlyctis rosea</name>
    <dbReference type="NCBI Taxonomy" id="64517"/>
    <lineage>
        <taxon>Eukaryota</taxon>
        <taxon>Fungi</taxon>
        <taxon>Fungi incertae sedis</taxon>
        <taxon>Chytridiomycota</taxon>
        <taxon>Chytridiomycota incertae sedis</taxon>
        <taxon>Chytridiomycetes</taxon>
        <taxon>Rhizophlyctidales</taxon>
        <taxon>Rhizophlyctidaceae</taxon>
        <taxon>Rhizophlyctis</taxon>
    </lineage>
</organism>
<dbReference type="InterPro" id="IPR000210">
    <property type="entry name" value="BTB/POZ_dom"/>
</dbReference>
<reference evidence="3" key="1">
    <citation type="submission" date="2020-05" db="EMBL/GenBank/DDBJ databases">
        <title>Phylogenomic resolution of chytrid fungi.</title>
        <authorList>
            <person name="Stajich J.E."/>
            <person name="Amses K."/>
            <person name="Simmons R."/>
            <person name="Seto K."/>
            <person name="Myers J."/>
            <person name="Bonds A."/>
            <person name="Quandt C.A."/>
            <person name="Barry K."/>
            <person name="Liu P."/>
            <person name="Grigoriev I."/>
            <person name="Longcore J.E."/>
            <person name="James T.Y."/>
        </authorList>
    </citation>
    <scope>NUCLEOTIDE SEQUENCE</scope>
    <source>
        <strain evidence="3">JEL0318</strain>
    </source>
</reference>
<keyword evidence="4" id="KW-1185">Reference proteome</keyword>
<feature type="region of interest" description="Disordered" evidence="1">
    <location>
        <begin position="572"/>
        <end position="595"/>
    </location>
</feature>
<feature type="region of interest" description="Disordered" evidence="1">
    <location>
        <begin position="882"/>
        <end position="910"/>
    </location>
</feature>
<evidence type="ECO:0000259" key="2">
    <source>
        <dbReference type="PROSITE" id="PS50097"/>
    </source>
</evidence>
<gene>
    <name evidence="3" type="ORF">HK097_006249</name>
</gene>
<dbReference type="CDD" id="cd18186">
    <property type="entry name" value="BTB_POZ_ZBTB_KLHL-like"/>
    <property type="match status" value="1"/>
</dbReference>
<dbReference type="AlphaFoldDB" id="A0AAD5SCZ7"/>